<keyword evidence="2 4" id="KW-0238">DNA-binding</keyword>
<dbReference type="PANTHER" id="PTHR30055">
    <property type="entry name" value="HTH-TYPE TRANSCRIPTIONAL REGULATOR RUTR"/>
    <property type="match status" value="1"/>
</dbReference>
<proteinExistence type="predicted"/>
<evidence type="ECO:0000313" key="7">
    <source>
        <dbReference type="EMBL" id="MFC3173149.1"/>
    </source>
</evidence>
<gene>
    <name evidence="7" type="ORF">ACFOD9_02670</name>
</gene>
<dbReference type="InterPro" id="IPR050109">
    <property type="entry name" value="HTH-type_TetR-like_transc_reg"/>
</dbReference>
<feature type="DNA-binding region" description="H-T-H motif" evidence="4">
    <location>
        <begin position="71"/>
        <end position="90"/>
    </location>
</feature>
<dbReference type="Gene3D" id="1.10.357.10">
    <property type="entry name" value="Tetracycline Repressor, domain 2"/>
    <property type="match status" value="1"/>
</dbReference>
<name>A0ABV7IKB6_9SPHN</name>
<dbReference type="InterPro" id="IPR036271">
    <property type="entry name" value="Tet_transcr_reg_TetR-rel_C_sf"/>
</dbReference>
<organism evidence="7 8">
    <name type="scientific">Novosphingobium bradum</name>
    <dbReference type="NCBI Taxonomy" id="1737444"/>
    <lineage>
        <taxon>Bacteria</taxon>
        <taxon>Pseudomonadati</taxon>
        <taxon>Pseudomonadota</taxon>
        <taxon>Alphaproteobacteria</taxon>
        <taxon>Sphingomonadales</taxon>
        <taxon>Sphingomonadaceae</taxon>
        <taxon>Novosphingobium</taxon>
    </lineage>
</organism>
<keyword evidence="1" id="KW-0805">Transcription regulation</keyword>
<evidence type="ECO:0000256" key="3">
    <source>
        <dbReference type="ARBA" id="ARBA00023163"/>
    </source>
</evidence>
<evidence type="ECO:0000256" key="5">
    <source>
        <dbReference type="SAM" id="MobiDB-lite"/>
    </source>
</evidence>
<feature type="domain" description="HTH tetR-type" evidence="6">
    <location>
        <begin position="48"/>
        <end position="108"/>
    </location>
</feature>
<dbReference type="RefSeq" id="WP_379508541.1">
    <property type="nucleotide sequence ID" value="NZ_JBHRTQ010000003.1"/>
</dbReference>
<feature type="compositionally biased region" description="Low complexity" evidence="5">
    <location>
        <begin position="1"/>
        <end position="24"/>
    </location>
</feature>
<accession>A0ABV7IKB6</accession>
<dbReference type="Pfam" id="PF00440">
    <property type="entry name" value="TetR_N"/>
    <property type="match status" value="1"/>
</dbReference>
<evidence type="ECO:0000313" key="8">
    <source>
        <dbReference type="Proteomes" id="UP001595604"/>
    </source>
</evidence>
<dbReference type="InterPro" id="IPR009057">
    <property type="entry name" value="Homeodomain-like_sf"/>
</dbReference>
<comment type="caution">
    <text evidence="7">The sequence shown here is derived from an EMBL/GenBank/DDBJ whole genome shotgun (WGS) entry which is preliminary data.</text>
</comment>
<keyword evidence="8" id="KW-1185">Reference proteome</keyword>
<dbReference type="SUPFAM" id="SSF46689">
    <property type="entry name" value="Homeodomain-like"/>
    <property type="match status" value="1"/>
</dbReference>
<evidence type="ECO:0000259" key="6">
    <source>
        <dbReference type="PROSITE" id="PS50977"/>
    </source>
</evidence>
<dbReference type="InterPro" id="IPR011075">
    <property type="entry name" value="TetR_C"/>
</dbReference>
<sequence length="252" mass="27632">MDRFLPVGAGADDADAAHPGDCAPEGPQPGMMAPDGTPSAAMVPDEAGDARTQLLDAASAIMCQGDIEDVSLSELSRRSGLNSALVKYYFGNKAGLLRALIDREWSARVRQVETLLARDFDPETKLRIHMAGVVDNFFRQPYTHRLLLRMIRESQPAEARRLADSYLKPMLNAYAALIGEGVARGVFRPVDPQLFYFTVIGAADRFFTAQLALRYCSDTEVLDATLLDEGLRDRYRAHLNDFVVAGILVPSA</sequence>
<dbReference type="PANTHER" id="PTHR30055:SF181">
    <property type="entry name" value="BLR6905 PROTEIN"/>
    <property type="match status" value="1"/>
</dbReference>
<dbReference type="SUPFAM" id="SSF48498">
    <property type="entry name" value="Tetracyclin repressor-like, C-terminal domain"/>
    <property type="match status" value="1"/>
</dbReference>
<dbReference type="Pfam" id="PF14514">
    <property type="entry name" value="TetR_C_9"/>
    <property type="match status" value="1"/>
</dbReference>
<evidence type="ECO:0000256" key="1">
    <source>
        <dbReference type="ARBA" id="ARBA00023015"/>
    </source>
</evidence>
<dbReference type="EMBL" id="JBHRTQ010000003">
    <property type="protein sequence ID" value="MFC3173149.1"/>
    <property type="molecule type" value="Genomic_DNA"/>
</dbReference>
<dbReference type="InterPro" id="IPR001647">
    <property type="entry name" value="HTH_TetR"/>
</dbReference>
<feature type="region of interest" description="Disordered" evidence="5">
    <location>
        <begin position="1"/>
        <end position="44"/>
    </location>
</feature>
<reference evidence="8" key="1">
    <citation type="journal article" date="2019" name="Int. J. Syst. Evol. Microbiol.">
        <title>The Global Catalogue of Microorganisms (GCM) 10K type strain sequencing project: providing services to taxonomists for standard genome sequencing and annotation.</title>
        <authorList>
            <consortium name="The Broad Institute Genomics Platform"/>
            <consortium name="The Broad Institute Genome Sequencing Center for Infectious Disease"/>
            <person name="Wu L."/>
            <person name="Ma J."/>
        </authorList>
    </citation>
    <scope>NUCLEOTIDE SEQUENCE [LARGE SCALE GENOMIC DNA]</scope>
    <source>
        <strain evidence="8">KCTC 42984</strain>
    </source>
</reference>
<dbReference type="PROSITE" id="PS50977">
    <property type="entry name" value="HTH_TETR_2"/>
    <property type="match status" value="1"/>
</dbReference>
<dbReference type="Proteomes" id="UP001595604">
    <property type="component" value="Unassembled WGS sequence"/>
</dbReference>
<protein>
    <submittedName>
        <fullName evidence="7">TetR family transcriptional regulator</fullName>
    </submittedName>
</protein>
<evidence type="ECO:0000256" key="2">
    <source>
        <dbReference type="ARBA" id="ARBA00023125"/>
    </source>
</evidence>
<keyword evidence="3" id="KW-0804">Transcription</keyword>
<evidence type="ECO:0000256" key="4">
    <source>
        <dbReference type="PROSITE-ProRule" id="PRU00335"/>
    </source>
</evidence>